<dbReference type="Pfam" id="PF01420">
    <property type="entry name" value="Methylase_S"/>
    <property type="match status" value="2"/>
</dbReference>
<keyword evidence="2" id="KW-0680">Restriction system</keyword>
<dbReference type="RefSeq" id="WP_209481505.1">
    <property type="nucleotide sequence ID" value="NZ_JAGGKK010000017.1"/>
</dbReference>
<evidence type="ECO:0000256" key="1">
    <source>
        <dbReference type="ARBA" id="ARBA00010923"/>
    </source>
</evidence>
<dbReference type="EMBL" id="JAGGKK010000017">
    <property type="protein sequence ID" value="MBP1950062.1"/>
    <property type="molecule type" value="Genomic_DNA"/>
</dbReference>
<accession>A0ABS4HGL8</accession>
<dbReference type="PANTHER" id="PTHR43140">
    <property type="entry name" value="TYPE-1 RESTRICTION ENZYME ECOKI SPECIFICITY PROTEIN"/>
    <property type="match status" value="1"/>
</dbReference>
<evidence type="ECO:0000256" key="3">
    <source>
        <dbReference type="ARBA" id="ARBA00023125"/>
    </source>
</evidence>
<dbReference type="CDD" id="cd17256">
    <property type="entry name" value="RMtype1_S_EcoJA65PI-TRD1-CR1_like"/>
    <property type="match status" value="2"/>
</dbReference>
<keyword evidence="8" id="KW-1185">Reference proteome</keyword>
<evidence type="ECO:0000259" key="6">
    <source>
        <dbReference type="Pfam" id="PF01420"/>
    </source>
</evidence>
<feature type="domain" description="Type I restriction modification DNA specificity" evidence="6">
    <location>
        <begin position="17"/>
        <end position="198"/>
    </location>
</feature>
<keyword evidence="5" id="KW-0175">Coiled coil</keyword>
<dbReference type="SUPFAM" id="SSF116734">
    <property type="entry name" value="DNA methylase specificity domain"/>
    <property type="match status" value="2"/>
</dbReference>
<keyword evidence="7" id="KW-0540">Nuclease</keyword>
<comment type="similarity">
    <text evidence="1">Belongs to the type-I restriction system S methylase family.</text>
</comment>
<dbReference type="PANTHER" id="PTHR43140:SF1">
    <property type="entry name" value="TYPE I RESTRICTION ENZYME ECOKI SPECIFICITY SUBUNIT"/>
    <property type="match status" value="1"/>
</dbReference>
<dbReference type="Proteomes" id="UP001519328">
    <property type="component" value="Unassembled WGS sequence"/>
</dbReference>
<gene>
    <name evidence="7" type="ORF">J2Z82_003018</name>
</gene>
<dbReference type="InterPro" id="IPR000055">
    <property type="entry name" value="Restrct_endonuc_typeI_TRD"/>
</dbReference>
<comment type="caution">
    <text evidence="7">The sequence shown here is derived from an EMBL/GenBank/DDBJ whole genome shotgun (WGS) entry which is preliminary data.</text>
</comment>
<keyword evidence="3" id="KW-0238">DNA-binding</keyword>
<keyword evidence="7" id="KW-0378">Hydrolase</keyword>
<evidence type="ECO:0000256" key="4">
    <source>
        <dbReference type="ARBA" id="ARBA00038652"/>
    </source>
</evidence>
<dbReference type="Gene3D" id="3.90.220.20">
    <property type="entry name" value="DNA methylase specificity domains"/>
    <property type="match status" value="2"/>
</dbReference>
<dbReference type="InterPro" id="IPR044946">
    <property type="entry name" value="Restrct_endonuc_typeI_TRD_sf"/>
</dbReference>
<reference evidence="7 8" key="1">
    <citation type="submission" date="2021-03" db="EMBL/GenBank/DDBJ databases">
        <title>Genomic Encyclopedia of Type Strains, Phase IV (KMG-IV): sequencing the most valuable type-strain genomes for metagenomic binning, comparative biology and taxonomic classification.</title>
        <authorList>
            <person name="Goeker M."/>
        </authorList>
    </citation>
    <scope>NUCLEOTIDE SEQUENCE [LARGE SCALE GENOMIC DNA]</scope>
    <source>
        <strain evidence="7 8">DSM 21085</strain>
    </source>
</reference>
<protein>
    <submittedName>
        <fullName evidence="7">Restriction endonuclease S subunit</fullName>
    </submittedName>
</protein>
<sequence length="477" mass="53671">MLEEALVPEEEQPYKVPDNWVWTNIKNLADVKGGKRLPKGDALVAVKTDHPYLRVADFKNGSIDENDIKYITKETHANISRYTIASEDVYISIAGTIGKVGLIPSSLDGANLTENAAKITNIRCTDKTFLYNALDSKVVNSQINSAIKATSQPKLAIHRIQDLKIPLPPINEQKRIANKVERLLSKIDDAKQLIDEAKETFELRRAAILDKAFRGEFSNSSSFNTSKLNINESKGSIKDDGKTEEFKSHLKTLVPDHWEIHPLTDILEETRDICYGIVQTGADTKDGIPTFRAGDLKTDIINIEALKKVTPEIEEKYPRSRLKGYEVLISIRGSVGYIARSTVGMIGYNVSREIAIIPINRTISQCFLEYYLQSPLVQNFFKKITKGVAQSGINLNQLRGLPIAIPSLEEQQYIVNKIEFLIQKEQKALNYLNAERRIIQLSNSILYKAFRGELGTNDPTEESSIKLLKEVLQEQIQ</sequence>
<organism evidence="7 8">
    <name type="scientific">Virgibacillus litoralis</name>
    <dbReference type="NCBI Taxonomy" id="578221"/>
    <lineage>
        <taxon>Bacteria</taxon>
        <taxon>Bacillati</taxon>
        <taxon>Bacillota</taxon>
        <taxon>Bacilli</taxon>
        <taxon>Bacillales</taxon>
        <taxon>Bacillaceae</taxon>
        <taxon>Virgibacillus</taxon>
    </lineage>
</organism>
<feature type="coiled-coil region" evidence="5">
    <location>
        <begin position="173"/>
        <end position="200"/>
    </location>
</feature>
<dbReference type="GO" id="GO:0004519">
    <property type="term" value="F:endonuclease activity"/>
    <property type="evidence" value="ECO:0007669"/>
    <property type="project" value="UniProtKB-KW"/>
</dbReference>
<feature type="domain" description="Type I restriction modification DNA specificity" evidence="6">
    <location>
        <begin position="256"/>
        <end position="423"/>
    </location>
</feature>
<keyword evidence="7" id="KW-0255">Endonuclease</keyword>
<comment type="subunit">
    <text evidence="4">The methyltransferase is composed of M and S polypeptides.</text>
</comment>
<evidence type="ECO:0000256" key="5">
    <source>
        <dbReference type="SAM" id="Coils"/>
    </source>
</evidence>
<evidence type="ECO:0000313" key="7">
    <source>
        <dbReference type="EMBL" id="MBP1950062.1"/>
    </source>
</evidence>
<name>A0ABS4HGL8_9BACI</name>
<dbReference type="InterPro" id="IPR051212">
    <property type="entry name" value="Type-I_RE_S_subunit"/>
</dbReference>
<proteinExistence type="inferred from homology"/>
<evidence type="ECO:0000256" key="2">
    <source>
        <dbReference type="ARBA" id="ARBA00022747"/>
    </source>
</evidence>
<evidence type="ECO:0000313" key="8">
    <source>
        <dbReference type="Proteomes" id="UP001519328"/>
    </source>
</evidence>